<keyword evidence="2" id="KW-0378">Hydrolase</keyword>
<gene>
    <name evidence="2" type="ORF">J8TS2_10490</name>
</gene>
<proteinExistence type="predicted"/>
<reference evidence="2 3" key="1">
    <citation type="submission" date="2021-03" db="EMBL/GenBank/DDBJ databases">
        <title>Antimicrobial resistance genes in bacteria isolated from Japanese honey, and their potential for conferring macrolide and lincosamide resistance in the American foulbrood pathogen Paenibacillus larvae.</title>
        <authorList>
            <person name="Okamoto M."/>
            <person name="Kumagai M."/>
            <person name="Kanamori H."/>
            <person name="Takamatsu D."/>
        </authorList>
    </citation>
    <scope>NUCLEOTIDE SEQUENCE [LARGE SCALE GENOMIC DNA]</scope>
    <source>
        <strain evidence="2 3">J8TS2</strain>
    </source>
</reference>
<dbReference type="GO" id="GO:0016787">
    <property type="term" value="F:hydrolase activity"/>
    <property type="evidence" value="ECO:0007669"/>
    <property type="project" value="UniProtKB-KW"/>
</dbReference>
<dbReference type="RefSeq" id="WP_246516761.1">
    <property type="nucleotide sequence ID" value="NZ_BORB01000006.1"/>
</dbReference>
<dbReference type="EMBL" id="BORB01000006">
    <property type="protein sequence ID" value="GIN56730.1"/>
    <property type="molecule type" value="Genomic_DNA"/>
</dbReference>
<sequence>MEIKAMTFNIHHGKGMDKQTNLYRIAEVIDRCHADIVGLNEVDNHFSNRSHFEDQAVWLANQLKLEYAFSPSISIESQHVTEVRQYGNALLSRFPITCKRSHSLNTLYGGLEERSLLDATIQVHTRSFQINVTHLSLNPFLHRKQTDFIISHLDKKSEPIILMGDWNMKPRSKGWRKVTNKFQDVWHIAGEGPGYTYPSLHPRSRLDYIFTSRDFKVTEAKVVTNIPNASDHLPVIAMLHYKS</sequence>
<dbReference type="SUPFAM" id="SSF56219">
    <property type="entry name" value="DNase I-like"/>
    <property type="match status" value="1"/>
</dbReference>
<dbReference type="PANTHER" id="PTHR14859">
    <property type="entry name" value="CALCOFLUOR WHITE HYPERSENSITIVE PROTEIN PRECURSOR"/>
    <property type="match status" value="1"/>
</dbReference>
<dbReference type="InterPro" id="IPR051916">
    <property type="entry name" value="GPI-anchor_lipid_remodeler"/>
</dbReference>
<dbReference type="Pfam" id="PF03372">
    <property type="entry name" value="Exo_endo_phos"/>
    <property type="match status" value="1"/>
</dbReference>
<organism evidence="2 3">
    <name type="scientific">Lederbergia ruris</name>
    <dbReference type="NCBI Taxonomy" id="217495"/>
    <lineage>
        <taxon>Bacteria</taxon>
        <taxon>Bacillati</taxon>
        <taxon>Bacillota</taxon>
        <taxon>Bacilli</taxon>
        <taxon>Bacillales</taxon>
        <taxon>Bacillaceae</taxon>
        <taxon>Lederbergia</taxon>
    </lineage>
</organism>
<evidence type="ECO:0000313" key="2">
    <source>
        <dbReference type="EMBL" id="GIN56730.1"/>
    </source>
</evidence>
<dbReference type="InterPro" id="IPR005135">
    <property type="entry name" value="Endo/exonuclease/phosphatase"/>
</dbReference>
<feature type="domain" description="Endonuclease/exonuclease/phosphatase" evidence="1">
    <location>
        <begin position="6"/>
        <end position="232"/>
    </location>
</feature>
<accession>A0ABQ4KFI5</accession>
<dbReference type="Proteomes" id="UP000679950">
    <property type="component" value="Unassembled WGS sequence"/>
</dbReference>
<keyword evidence="3" id="KW-1185">Reference proteome</keyword>
<dbReference type="InterPro" id="IPR036691">
    <property type="entry name" value="Endo/exonu/phosph_ase_sf"/>
</dbReference>
<protein>
    <submittedName>
        <fullName evidence="2">Metal-dependent hydrolase</fullName>
    </submittedName>
</protein>
<dbReference type="Gene3D" id="3.60.10.10">
    <property type="entry name" value="Endonuclease/exonuclease/phosphatase"/>
    <property type="match status" value="1"/>
</dbReference>
<evidence type="ECO:0000259" key="1">
    <source>
        <dbReference type="Pfam" id="PF03372"/>
    </source>
</evidence>
<evidence type="ECO:0000313" key="3">
    <source>
        <dbReference type="Proteomes" id="UP000679950"/>
    </source>
</evidence>
<comment type="caution">
    <text evidence="2">The sequence shown here is derived from an EMBL/GenBank/DDBJ whole genome shotgun (WGS) entry which is preliminary data.</text>
</comment>
<dbReference type="PANTHER" id="PTHR14859:SF15">
    <property type="entry name" value="ENDONUCLEASE_EXONUCLEASE_PHOSPHATASE DOMAIN-CONTAINING PROTEIN"/>
    <property type="match status" value="1"/>
</dbReference>
<name>A0ABQ4KFI5_9BACI</name>